<evidence type="ECO:0000256" key="1">
    <source>
        <dbReference type="SAM" id="SignalP"/>
    </source>
</evidence>
<organism evidence="2 3">
    <name type="scientific">Pseudomonas borbori</name>
    <dbReference type="NCBI Taxonomy" id="289003"/>
    <lineage>
        <taxon>Bacteria</taxon>
        <taxon>Pseudomonadati</taxon>
        <taxon>Pseudomonadota</taxon>
        <taxon>Gammaproteobacteria</taxon>
        <taxon>Pseudomonadales</taxon>
        <taxon>Pseudomonadaceae</taxon>
        <taxon>Pseudomonas</taxon>
    </lineage>
</organism>
<proteinExistence type="predicted"/>
<evidence type="ECO:0000313" key="2">
    <source>
        <dbReference type="EMBL" id="SFQ29198.1"/>
    </source>
</evidence>
<protein>
    <recommendedName>
        <fullName evidence="4">DUF1329 domain-containing protein</fullName>
    </recommendedName>
</protein>
<accession>A0A1I5XB45</accession>
<keyword evidence="1" id="KW-0732">Signal</keyword>
<gene>
    <name evidence="2" type="ORF">SAMN05216190_1548</name>
</gene>
<sequence>MLVSKITVALSVGLICVASASAAVSPEEAKQLGSSLTWLGAETSGNAEGTIPAYTGGLTTPPANYDPATPGKRPSPFPDEVPLYSIDQSNMEDYKDKLTEGTKELMRRYKTFRIDVYPTRRTAAVPEHVMQKTIANATQCESTQGGLGITGEKCAGGYPFPIPKSGYEVMWNALLAFQGHATKLKQQSYAVDSTGRAVMAGGVQAIQQYPYYDRNIENPRDYFKLWYKVDEPARIAGEQIMLIDAVNPMQFPRQAFQYLPGQRRVKRAPELSYDTPNPNTGGGNTFDDIKLFTGAMDKFEFKTVGKREVFIPYNTYVTTDPERCPVDKLLMPNHQNPDCVRWELHRVWVVDGVLKPGERHIYQRRVYFWDEDSFAAGAVDLYGSDGSLFRAGYNHMAPHYEVPAPVGPVPFTHYDFSKGTYTVTTLVTKYGGEVHIEPKDDRWWSQQGMQQRGSR</sequence>
<dbReference type="EMBL" id="FOWX01000054">
    <property type="protein sequence ID" value="SFQ29198.1"/>
    <property type="molecule type" value="Genomic_DNA"/>
</dbReference>
<dbReference type="OrthoDB" id="178023at2"/>
<dbReference type="Proteomes" id="UP000198784">
    <property type="component" value="Unassembled WGS sequence"/>
</dbReference>
<evidence type="ECO:0008006" key="4">
    <source>
        <dbReference type="Google" id="ProtNLM"/>
    </source>
</evidence>
<feature type="chain" id="PRO_5011699619" description="DUF1329 domain-containing protein" evidence="1">
    <location>
        <begin position="23"/>
        <end position="455"/>
    </location>
</feature>
<feature type="signal peptide" evidence="1">
    <location>
        <begin position="1"/>
        <end position="22"/>
    </location>
</feature>
<dbReference type="Pfam" id="PF07044">
    <property type="entry name" value="DUF1329"/>
    <property type="match status" value="1"/>
</dbReference>
<evidence type="ECO:0000313" key="3">
    <source>
        <dbReference type="Proteomes" id="UP000198784"/>
    </source>
</evidence>
<dbReference type="Gene3D" id="2.50.20.10">
    <property type="entry name" value="Lipoprotein localisation LolA/LolB/LppX"/>
    <property type="match status" value="1"/>
</dbReference>
<dbReference type="InterPro" id="IPR010752">
    <property type="entry name" value="DUF1329"/>
</dbReference>
<reference evidence="3" key="1">
    <citation type="submission" date="2016-10" db="EMBL/GenBank/DDBJ databases">
        <authorList>
            <person name="Varghese N."/>
            <person name="Submissions S."/>
        </authorList>
    </citation>
    <scope>NUCLEOTIDE SEQUENCE [LARGE SCALE GENOMIC DNA]</scope>
    <source>
        <strain evidence="3">DSM 17834</strain>
    </source>
</reference>
<dbReference type="RefSeq" id="WP_090505884.1">
    <property type="nucleotide sequence ID" value="NZ_FOWX01000054.1"/>
</dbReference>
<dbReference type="STRING" id="289003.SAMN05216190_1548"/>
<name>A0A1I5XB45_9PSED</name>
<dbReference type="AlphaFoldDB" id="A0A1I5XB45"/>
<keyword evidence="3" id="KW-1185">Reference proteome</keyword>